<dbReference type="GO" id="GO:0140664">
    <property type="term" value="F:ATP-dependent DNA damage sensor activity"/>
    <property type="evidence" value="ECO:0007669"/>
    <property type="project" value="InterPro"/>
</dbReference>
<dbReference type="GO" id="GO:0072344">
    <property type="term" value="P:rescue of stalled ribosome"/>
    <property type="evidence" value="ECO:0007669"/>
    <property type="project" value="UniProtKB-UniRule"/>
</dbReference>
<dbReference type="GO" id="GO:0019843">
    <property type="term" value="F:rRNA binding"/>
    <property type="evidence" value="ECO:0007669"/>
    <property type="project" value="UniProtKB-UniRule"/>
</dbReference>
<dbReference type="InterPro" id="IPR045076">
    <property type="entry name" value="MutS"/>
</dbReference>
<dbReference type="SUPFAM" id="SSF160443">
    <property type="entry name" value="SMR domain-like"/>
    <property type="match status" value="1"/>
</dbReference>
<dbReference type="PROSITE" id="PS00486">
    <property type="entry name" value="DNA_MISMATCH_REPAIR_2"/>
    <property type="match status" value="1"/>
</dbReference>
<dbReference type="KEGG" id="csq:CSCA_4769"/>
<dbReference type="InterPro" id="IPR002625">
    <property type="entry name" value="Smr_dom"/>
</dbReference>
<dbReference type="Proteomes" id="UP000033115">
    <property type="component" value="Chromosome"/>
</dbReference>
<gene>
    <name evidence="9" type="primary">mutS2</name>
    <name evidence="9" type="synonym">rqcU</name>
    <name evidence="12" type="ORF">CSCA_4769</name>
</gene>
<dbReference type="GO" id="GO:0006298">
    <property type="term" value="P:mismatch repair"/>
    <property type="evidence" value="ECO:0007669"/>
    <property type="project" value="InterPro"/>
</dbReference>
<sequence>MNEKALKVLEFYKIREQLKNYTSTGAAKDLIDELKPYDNIYEVREHIQETKEAFKLLVTKGAPPFEGVYDVREGISRAGKGSTLMPGQLLKIAAILRAARRFQEYISHKEEEGGFRVLENISQGIIPLKNIEDHIFVSIESEEQVSDRASTALYNIRKALKDKNSSVRDKVNSLIRSYSDYLQDNLYTMRGDRYVLPVRAEHKGAVPGLVHDQSSSGATLYIEPMGLVNLNNEIKELMLKEKAEIDRILAYLSNEIYGSIIAVRNDADIIWELDFIFAKAKFASELNCTAPNVNDEGVIDIVQGKHPLIDRKVVVPLDVYLGKGFTSLVITGPNTGGKTVTLKTVGLLHIMALSGLMIPARENSTVSFFKEVFADIGDEQSIEQSLSTFSSHMTNIVNIINEADDESLVLFDELGAGTDPTEGAALAVSILENLKSRGCRIVATTHYSELKVYALKVDGVENASVEFDVETLRPTYRLLIGIPGKSNAFEISRRLGLADYIIHDAKENINSETLQFEDLIENLQEKSVKAEANAREAEMLKLEAAKIKDKYEEKMGSLQNAREKAVINAQREAKRIIKEAKEEADNILKEMRELEKAGYASDVRHKLEEERRKLSQKLDKIDEKVNKVKRDDGEELKNVREGEEVFVPSLNQKVIVISKPDNKGNVQVQAGIMKIEVKLKDLRAITGAVNKEEKKKIKREAKLNLKSVASSVDLRGMDSLEAVYTADKYLDEAYLAGLKEVTLIHGKGTGVLRNTITDMLKHHSHVKKYRLGEYGEGGTGVTVAELR</sequence>
<dbReference type="InterPro" id="IPR000432">
    <property type="entry name" value="DNA_mismatch_repair_MutS_C"/>
</dbReference>
<dbReference type="PANTHER" id="PTHR48466:SF2">
    <property type="entry name" value="OS10G0509000 PROTEIN"/>
    <property type="match status" value="1"/>
</dbReference>
<dbReference type="SUPFAM" id="SSF52540">
    <property type="entry name" value="P-loop containing nucleoside triphosphate hydrolases"/>
    <property type="match status" value="1"/>
</dbReference>
<dbReference type="PROSITE" id="PS50828">
    <property type="entry name" value="SMR"/>
    <property type="match status" value="1"/>
</dbReference>
<comment type="function">
    <text evidence="9">Endonuclease that is involved in the suppression of homologous recombination and thus may have a key role in the control of bacterial genetic diversity.</text>
</comment>
<dbReference type="FunFam" id="3.40.50.300:FF:000830">
    <property type="entry name" value="Endonuclease MutS2"/>
    <property type="match status" value="1"/>
</dbReference>
<dbReference type="EMBL" id="CP009933">
    <property type="protein sequence ID" value="AKA71894.1"/>
    <property type="molecule type" value="Genomic_DNA"/>
</dbReference>
<keyword evidence="3 9" id="KW-0547">Nucleotide-binding</keyword>
<dbReference type="EC" id="3.1.-.-" evidence="9"/>
<evidence type="ECO:0000259" key="11">
    <source>
        <dbReference type="PROSITE" id="PS50828"/>
    </source>
</evidence>
<keyword evidence="2 9" id="KW-0699">rRNA-binding</keyword>
<dbReference type="FunFam" id="3.30.1370.110:FF:000007">
    <property type="entry name" value="Endonuclease MutS2"/>
    <property type="match status" value="1"/>
</dbReference>
<dbReference type="InterPro" id="IPR036063">
    <property type="entry name" value="Smr_dom_sf"/>
</dbReference>
<dbReference type="PANTHER" id="PTHR48466">
    <property type="entry name" value="OS10G0509000 PROTEIN-RELATED"/>
    <property type="match status" value="1"/>
</dbReference>
<feature type="binding site" evidence="9">
    <location>
        <begin position="332"/>
        <end position="339"/>
    </location>
    <ligand>
        <name>ATP</name>
        <dbReference type="ChEBI" id="CHEBI:30616"/>
    </ligand>
</feature>
<dbReference type="NCBIfam" id="TIGR01069">
    <property type="entry name" value="mutS2"/>
    <property type="match status" value="1"/>
</dbReference>
<reference evidence="12 13" key="1">
    <citation type="journal article" date="2015" name="J. Biotechnol.">
        <title>Complete genome sequence of a malodorant-producing acetogen, Clostridium scatologenes ATCC 25775(T).</title>
        <authorList>
            <person name="Zhu Z."/>
            <person name="Guo T."/>
            <person name="Zheng H."/>
            <person name="Song T."/>
            <person name="Ouyang P."/>
            <person name="Xie J."/>
        </authorList>
    </citation>
    <scope>NUCLEOTIDE SEQUENCE [LARGE SCALE GENOMIC DNA]</scope>
    <source>
        <strain evidence="12 13">ATCC 25775</strain>
    </source>
</reference>
<evidence type="ECO:0000256" key="10">
    <source>
        <dbReference type="SAM" id="Coils"/>
    </source>
</evidence>
<keyword evidence="7 9" id="KW-0694">RNA-binding</keyword>
<dbReference type="Gene3D" id="3.40.50.300">
    <property type="entry name" value="P-loop containing nucleotide triphosphate hydrolases"/>
    <property type="match status" value="1"/>
</dbReference>
<dbReference type="HOGENOM" id="CLU_011252_2_1_9"/>
<keyword evidence="8 9" id="KW-0238">DNA-binding</keyword>
<dbReference type="SUPFAM" id="SSF48334">
    <property type="entry name" value="DNA repair protein MutS, domain III"/>
    <property type="match status" value="1"/>
</dbReference>
<name>A0A0E3M8M2_CLOSL</name>
<protein>
    <recommendedName>
        <fullName evidence="9">Endonuclease MutS2</fullName>
        <ecNumber evidence="9">3.1.-.-</ecNumber>
    </recommendedName>
    <alternativeName>
        <fullName evidence="9">Ribosome-associated protein quality control-upstream factor</fullName>
        <shortName evidence="9">RQC-upstream factor</shortName>
        <shortName evidence="9">RqcU</shortName>
        <ecNumber evidence="9">3.6.4.-</ecNumber>
    </alternativeName>
</protein>
<evidence type="ECO:0000256" key="7">
    <source>
        <dbReference type="ARBA" id="ARBA00022884"/>
    </source>
</evidence>
<dbReference type="GO" id="GO:0004519">
    <property type="term" value="F:endonuclease activity"/>
    <property type="evidence" value="ECO:0007669"/>
    <property type="project" value="UniProtKB-UniRule"/>
</dbReference>
<evidence type="ECO:0000256" key="4">
    <source>
        <dbReference type="ARBA" id="ARBA00022759"/>
    </source>
</evidence>
<evidence type="ECO:0000256" key="3">
    <source>
        <dbReference type="ARBA" id="ARBA00022741"/>
    </source>
</evidence>
<evidence type="ECO:0000256" key="1">
    <source>
        <dbReference type="ARBA" id="ARBA00022722"/>
    </source>
</evidence>
<organism evidence="12 13">
    <name type="scientific">Clostridium scatologenes</name>
    <dbReference type="NCBI Taxonomy" id="1548"/>
    <lineage>
        <taxon>Bacteria</taxon>
        <taxon>Bacillati</taxon>
        <taxon>Bacillota</taxon>
        <taxon>Clostridia</taxon>
        <taxon>Eubacteriales</taxon>
        <taxon>Clostridiaceae</taxon>
        <taxon>Clostridium</taxon>
    </lineage>
</organism>
<keyword evidence="13" id="KW-1185">Reference proteome</keyword>
<dbReference type="GO" id="GO:0045910">
    <property type="term" value="P:negative regulation of DNA recombination"/>
    <property type="evidence" value="ECO:0007669"/>
    <property type="project" value="InterPro"/>
</dbReference>
<comment type="similarity">
    <text evidence="9">Belongs to the DNA mismatch repair MutS family. MutS2 subfamily.</text>
</comment>
<dbReference type="CDD" id="cd06503">
    <property type="entry name" value="ATP-synt_Fo_b"/>
    <property type="match status" value="1"/>
</dbReference>
<keyword evidence="1 9" id="KW-0540">Nuclease</keyword>
<feature type="domain" description="Smr" evidence="11">
    <location>
        <begin position="712"/>
        <end position="787"/>
    </location>
</feature>
<dbReference type="SMART" id="SM00463">
    <property type="entry name" value="SMR"/>
    <property type="match status" value="1"/>
</dbReference>
<evidence type="ECO:0000313" key="13">
    <source>
        <dbReference type="Proteomes" id="UP000033115"/>
    </source>
</evidence>
<dbReference type="GO" id="GO:0005524">
    <property type="term" value="F:ATP binding"/>
    <property type="evidence" value="ECO:0007669"/>
    <property type="project" value="UniProtKB-UniRule"/>
</dbReference>
<evidence type="ECO:0000313" key="12">
    <source>
        <dbReference type="EMBL" id="AKA71894.1"/>
    </source>
</evidence>
<dbReference type="InterPro" id="IPR005747">
    <property type="entry name" value="MutS2"/>
</dbReference>
<dbReference type="Gene3D" id="3.30.1370.110">
    <property type="match status" value="1"/>
</dbReference>
<dbReference type="STRING" id="1548.CSCA_4769"/>
<dbReference type="InterPro" id="IPR046893">
    <property type="entry name" value="MSSS"/>
</dbReference>
<keyword evidence="4 9" id="KW-0255">Endonuclease</keyword>
<dbReference type="AlphaFoldDB" id="A0A0E3M8M2"/>
<dbReference type="Pfam" id="PF00488">
    <property type="entry name" value="MutS_V"/>
    <property type="match status" value="1"/>
</dbReference>
<dbReference type="InterPro" id="IPR027417">
    <property type="entry name" value="P-loop_NTPase"/>
</dbReference>
<evidence type="ECO:0000256" key="2">
    <source>
        <dbReference type="ARBA" id="ARBA00022730"/>
    </source>
</evidence>
<keyword evidence="5 9" id="KW-0378">Hydrolase</keyword>
<dbReference type="GO" id="GO:0016887">
    <property type="term" value="F:ATP hydrolysis activity"/>
    <property type="evidence" value="ECO:0007669"/>
    <property type="project" value="InterPro"/>
</dbReference>
<feature type="coiled-coil region" evidence="10">
    <location>
        <begin position="502"/>
        <end position="631"/>
    </location>
</feature>
<dbReference type="Pfam" id="PF01713">
    <property type="entry name" value="Smr"/>
    <property type="match status" value="1"/>
</dbReference>
<keyword evidence="6 9" id="KW-0067">ATP-binding</keyword>
<dbReference type="GO" id="GO:0030983">
    <property type="term" value="F:mismatched DNA binding"/>
    <property type="evidence" value="ECO:0007669"/>
    <property type="project" value="InterPro"/>
</dbReference>
<dbReference type="SMART" id="SM00534">
    <property type="entry name" value="MUTSac"/>
    <property type="match status" value="1"/>
</dbReference>
<evidence type="ECO:0000256" key="5">
    <source>
        <dbReference type="ARBA" id="ARBA00022801"/>
    </source>
</evidence>
<dbReference type="InterPro" id="IPR036187">
    <property type="entry name" value="DNA_mismatch_repair_MutS_sf"/>
</dbReference>
<accession>A0A0E3M8M2</accession>
<dbReference type="RefSeq" id="WP_029162084.1">
    <property type="nucleotide sequence ID" value="NZ_CP009933.1"/>
</dbReference>
<dbReference type="EC" id="3.6.4.-" evidence="9"/>
<dbReference type="PIRSF" id="PIRSF005814">
    <property type="entry name" value="MutS_YshD"/>
    <property type="match status" value="1"/>
</dbReference>
<dbReference type="InterPro" id="IPR007696">
    <property type="entry name" value="DNA_mismatch_repair_MutS_core"/>
</dbReference>
<evidence type="ECO:0000256" key="9">
    <source>
        <dbReference type="HAMAP-Rule" id="MF_00092"/>
    </source>
</evidence>
<proteinExistence type="inferred from homology"/>
<keyword evidence="10" id="KW-0175">Coiled coil</keyword>
<dbReference type="GO" id="GO:0043023">
    <property type="term" value="F:ribosomal large subunit binding"/>
    <property type="evidence" value="ECO:0007669"/>
    <property type="project" value="UniProtKB-UniRule"/>
</dbReference>
<evidence type="ECO:0000256" key="8">
    <source>
        <dbReference type="ARBA" id="ARBA00023125"/>
    </source>
</evidence>
<dbReference type="Pfam" id="PF20297">
    <property type="entry name" value="MSSS"/>
    <property type="match status" value="1"/>
</dbReference>
<dbReference type="SMART" id="SM00533">
    <property type="entry name" value="MUTSd"/>
    <property type="match status" value="1"/>
</dbReference>
<evidence type="ECO:0000256" key="6">
    <source>
        <dbReference type="ARBA" id="ARBA00022840"/>
    </source>
</evidence>
<comment type="function">
    <text evidence="9">Acts as a ribosome collision sensor, splitting the ribosome into its 2 subunits. Detects stalled/collided 70S ribosomes which it binds and splits by an ATP-hydrolysis driven conformational change. Acts upstream of the ribosome quality control system (RQC), a ribosome-associated complex that mediates the extraction of incompletely synthesized nascent chains from stalled ribosomes and their subsequent degradation. Probably generates substrates for RQC.</text>
</comment>
<comment type="subunit">
    <text evidence="9">Homodimer. Binds to stalled ribosomes, contacting rRNA.</text>
</comment>
<dbReference type="HAMAP" id="MF_00092">
    <property type="entry name" value="MutS2"/>
    <property type="match status" value="1"/>
</dbReference>
<dbReference type="CDD" id="cd03280">
    <property type="entry name" value="ABC_MutS2"/>
    <property type="match status" value="1"/>
</dbReference>